<organism evidence="2 3">
    <name type="scientific">Fusarium equiseti</name>
    <name type="common">Fusarium scirpi</name>
    <dbReference type="NCBI Taxonomy" id="61235"/>
    <lineage>
        <taxon>Eukaryota</taxon>
        <taxon>Fungi</taxon>
        <taxon>Dikarya</taxon>
        <taxon>Ascomycota</taxon>
        <taxon>Pezizomycotina</taxon>
        <taxon>Sordariomycetes</taxon>
        <taxon>Hypocreomycetidae</taxon>
        <taxon>Hypocreales</taxon>
        <taxon>Nectriaceae</taxon>
        <taxon>Fusarium</taxon>
        <taxon>Fusarium incarnatum-equiseti species complex</taxon>
    </lineage>
</organism>
<feature type="domain" description="Heterokaryon incompatibility" evidence="1">
    <location>
        <begin position="80"/>
        <end position="163"/>
    </location>
</feature>
<dbReference type="InterPro" id="IPR010730">
    <property type="entry name" value="HET"/>
</dbReference>
<dbReference type="AlphaFoldDB" id="A0A8J2NBH9"/>
<dbReference type="Pfam" id="PF06985">
    <property type="entry name" value="HET"/>
    <property type="match status" value="1"/>
</dbReference>
<name>A0A8J2NBH9_FUSEQ</name>
<evidence type="ECO:0000259" key="1">
    <source>
        <dbReference type="Pfam" id="PF06985"/>
    </source>
</evidence>
<dbReference type="Proteomes" id="UP000693738">
    <property type="component" value="Unassembled WGS sequence"/>
</dbReference>
<gene>
    <name evidence="2" type="ORF">FEQUK3_LOCUS6889</name>
</gene>
<reference evidence="2" key="1">
    <citation type="submission" date="2021-05" db="EMBL/GenBank/DDBJ databases">
        <authorList>
            <person name="Khan N."/>
        </authorList>
    </citation>
    <scope>NUCLEOTIDE SEQUENCE</scope>
</reference>
<protein>
    <recommendedName>
        <fullName evidence="1">Heterokaryon incompatibility domain-containing protein</fullName>
    </recommendedName>
</protein>
<dbReference type="EMBL" id="CAJSTJ010000140">
    <property type="protein sequence ID" value="CAG7561141.1"/>
    <property type="molecule type" value="Genomic_DNA"/>
</dbReference>
<accession>A0A8J2NBH9</accession>
<proteinExistence type="predicted"/>
<dbReference type="PANTHER" id="PTHR33112:SF16">
    <property type="entry name" value="HETEROKARYON INCOMPATIBILITY DOMAIN-CONTAINING PROTEIN"/>
    <property type="match status" value="1"/>
</dbReference>
<comment type="caution">
    <text evidence="2">The sequence shown here is derived from an EMBL/GenBank/DDBJ whole genome shotgun (WGS) entry which is preliminary data.</text>
</comment>
<evidence type="ECO:0000313" key="2">
    <source>
        <dbReference type="EMBL" id="CAG7561141.1"/>
    </source>
</evidence>
<dbReference type="PANTHER" id="PTHR33112">
    <property type="entry name" value="DOMAIN PROTEIN, PUTATIVE-RELATED"/>
    <property type="match status" value="1"/>
</dbReference>
<sequence length="604" mass="68138">MECPQFTVLDEVGINPDFAKPKVDWDRHRLWYRGLSSATNGPSIAADKNGSMDTPLPKGFCLVNVPEARLVETDGVQIPKISVVQDDENRKSAQLEAMGRIYSKASFTIVSSEPSFISQGLPGVSQPRVPPLYLCVGDKVLVPRSRGGPHNSTWETRGWTYQEGLLSENVIIFDQDMAYMYSRASEKVHLEGFRDFAFEKPNYISASLIPDDEQYSDQVNEYSKRLLTFGSDKINGFLGVLNTFRDHQCRVPNRIIDQAMLWHYTYEPARSGPKFPGHEFPSWSWASTVGRIQYRHLPSKERPLFSVATWATVELDQSSNKLVVKVVDCLQPGQQSEAQQHLTTIRDTVQPLEGQSGYDPVAVAMAANLCERYRLIQRDLVDEIYKSATTASENNLSEFSRWKIFVWYLKNFFGCLGSRDQTILQLLMRAMPFKKAPWFQTLGQSITQVPQQARVDTLLRLAKPSLPNLLEQLSTAELEAALKPGRIVVRAPKRVLQLKYTQLCFKGTQICVIGYGRKLIGIAELTSSNDGSSVRCCNGKKCFKVSNNIYNHFVSITSPPRTAAIKYFKLTLTFSRAPPTTDVSQAFTSRMHIFREVSCSHELS</sequence>
<evidence type="ECO:0000313" key="3">
    <source>
        <dbReference type="Proteomes" id="UP000693738"/>
    </source>
</evidence>